<reference evidence="4" key="2">
    <citation type="submission" date="2025-08" db="UniProtKB">
        <authorList>
            <consortium name="Ensembl"/>
        </authorList>
    </citation>
    <scope>IDENTIFICATION</scope>
</reference>
<keyword evidence="2" id="KW-0812">Transmembrane</keyword>
<dbReference type="InterPro" id="IPR005036">
    <property type="entry name" value="CBM21_dom"/>
</dbReference>
<dbReference type="GO" id="GO:0000164">
    <property type="term" value="C:protein phosphatase type 1 complex"/>
    <property type="evidence" value="ECO:0007669"/>
    <property type="project" value="TreeGrafter"/>
</dbReference>
<reference evidence="5" key="1">
    <citation type="submission" date="2012-01" db="EMBL/GenBank/DDBJ databases">
        <title>The Genome Sequence of Oreochromis niloticus (Nile Tilapia).</title>
        <authorList>
            <consortium name="Broad Institute Genome Assembly Team"/>
            <consortium name="Broad Institute Sequencing Platform"/>
            <person name="Di Palma F."/>
            <person name="Johnson J."/>
            <person name="Lander E.S."/>
            <person name="Lindblad-Toh K."/>
        </authorList>
    </citation>
    <scope>NUCLEOTIDE SEQUENCE [LARGE SCALE GENOMIC DNA]</scope>
</reference>
<keyword evidence="2" id="KW-1133">Transmembrane helix</keyword>
<dbReference type="Pfam" id="PF03370">
    <property type="entry name" value="CBM_21"/>
    <property type="match status" value="1"/>
</dbReference>
<feature type="compositionally biased region" description="Low complexity" evidence="1">
    <location>
        <begin position="34"/>
        <end position="43"/>
    </location>
</feature>
<feature type="transmembrane region" description="Helical" evidence="2">
    <location>
        <begin position="639"/>
        <end position="662"/>
    </location>
</feature>
<feature type="domain" description="CBM21" evidence="3">
    <location>
        <begin position="124"/>
        <end position="234"/>
    </location>
</feature>
<evidence type="ECO:0000313" key="4">
    <source>
        <dbReference type="Ensembl" id="ENSONIP00000051569.1"/>
    </source>
</evidence>
<accession>A0A669CXV9</accession>
<keyword evidence="2" id="KW-0472">Membrane</keyword>
<dbReference type="GO" id="GO:0008157">
    <property type="term" value="F:protein phosphatase 1 binding"/>
    <property type="evidence" value="ECO:0007669"/>
    <property type="project" value="TreeGrafter"/>
</dbReference>
<dbReference type="GeneTree" id="ENSGT00940000157682"/>
<dbReference type="AlphaFoldDB" id="A0A669CXV9"/>
<feature type="compositionally biased region" description="Polar residues" evidence="1">
    <location>
        <begin position="438"/>
        <end position="448"/>
    </location>
</feature>
<dbReference type="PROSITE" id="PS51159">
    <property type="entry name" value="CBM21"/>
    <property type="match status" value="1"/>
</dbReference>
<feature type="region of interest" description="Disordered" evidence="1">
    <location>
        <begin position="495"/>
        <end position="537"/>
    </location>
</feature>
<dbReference type="InterPro" id="IPR038175">
    <property type="entry name" value="CBM21_dom_sf"/>
</dbReference>
<evidence type="ECO:0000259" key="3">
    <source>
        <dbReference type="PROSITE" id="PS51159"/>
    </source>
</evidence>
<feature type="compositionally biased region" description="Low complexity" evidence="1">
    <location>
        <begin position="466"/>
        <end position="477"/>
    </location>
</feature>
<dbReference type="Proteomes" id="UP000005207">
    <property type="component" value="Linkage group LG7"/>
</dbReference>
<dbReference type="GO" id="GO:0005979">
    <property type="term" value="P:regulation of glycogen biosynthetic process"/>
    <property type="evidence" value="ECO:0007669"/>
    <property type="project" value="TreeGrafter"/>
</dbReference>
<feature type="region of interest" description="Disordered" evidence="1">
    <location>
        <begin position="335"/>
        <end position="366"/>
    </location>
</feature>
<dbReference type="InterPro" id="IPR050782">
    <property type="entry name" value="PP1_regulatory_subunit_3"/>
</dbReference>
<proteinExistence type="predicted"/>
<sequence>MEPIVGQRSGACNFLGVPVLSSWDVDDDEGEVVIGIRPKSSPLPRRKSSVSDEDSEPEPPMCGSRRVSFADAKGLNLVQVKEFDTWDVPKLPGYDTSDGEGNDEDEYILSPLNFSLPLLTEELLTKVQEQKVELEKIELLPGTTIVKGVVRVLNISFTKAIYVRTTLDCWSSHFDLLAEYIPGSSDGLTDCFSFTLTLWPPFRDEGARVDFCLRYETPVGTFWANNANKNYVLSCFRRTKENDQPQKENVNKKSCLKTDRETIGEAVSGEDGASTEVECAQVIKMDKTGGREELTEENQVQETEGPVETELRTKKHFAGKEVSIERAHIQENEEIKGDGKINLNKEGEGGAEREKEPKEGNGAVEAELVESHSCVAKQERKDPELCLEEKLEITGSKDEEVLSALVNSGQEFGGESVPVKESIGEEQSAHIQTEKQCLHTTKPQSEDGNGSAAAEGDALTDEPEGDQTSQDSASAESDSGDEVELYIHCLRAVGTGGRSHEDKSTVSKRPRLSRTKLLSATMPPITESQDEEQHLSRLQEKLEEAKIADSATVSPAEESMGQSVSCSTDTFSCSNITKSLLYATLLVVFLVVAYHYDFLACLGLYLISVVWLCCREEKQPVKNDNTIDHALKKMKYSCVILHLFFTVDVMCMFLFCFVLGGFRCSLKIVPILDVQVHPGQGSLERLRKGRKLGL</sequence>
<keyword evidence="5" id="KW-1185">Reference proteome</keyword>
<reference evidence="4" key="3">
    <citation type="submission" date="2025-09" db="UniProtKB">
        <authorList>
            <consortium name="Ensembl"/>
        </authorList>
    </citation>
    <scope>IDENTIFICATION</scope>
</reference>
<feature type="region of interest" description="Disordered" evidence="1">
    <location>
        <begin position="392"/>
        <end position="481"/>
    </location>
</feature>
<feature type="compositionally biased region" description="Basic and acidic residues" evidence="1">
    <location>
        <begin position="335"/>
        <end position="359"/>
    </location>
</feature>
<dbReference type="CDD" id="cd22255">
    <property type="entry name" value="PBD_PPP1R3A"/>
    <property type="match status" value="1"/>
</dbReference>
<evidence type="ECO:0000313" key="5">
    <source>
        <dbReference type="Proteomes" id="UP000005207"/>
    </source>
</evidence>
<organism evidence="4 5">
    <name type="scientific">Oreochromis niloticus</name>
    <name type="common">Nile tilapia</name>
    <name type="synonym">Tilapia nilotica</name>
    <dbReference type="NCBI Taxonomy" id="8128"/>
    <lineage>
        <taxon>Eukaryota</taxon>
        <taxon>Metazoa</taxon>
        <taxon>Chordata</taxon>
        <taxon>Craniata</taxon>
        <taxon>Vertebrata</taxon>
        <taxon>Euteleostomi</taxon>
        <taxon>Actinopterygii</taxon>
        <taxon>Neopterygii</taxon>
        <taxon>Teleostei</taxon>
        <taxon>Neoteleostei</taxon>
        <taxon>Acanthomorphata</taxon>
        <taxon>Ovalentaria</taxon>
        <taxon>Cichlomorphae</taxon>
        <taxon>Cichliformes</taxon>
        <taxon>Cichlidae</taxon>
        <taxon>African cichlids</taxon>
        <taxon>Pseudocrenilabrinae</taxon>
        <taxon>Oreochromini</taxon>
        <taxon>Oreochromis</taxon>
    </lineage>
</organism>
<evidence type="ECO:0000256" key="2">
    <source>
        <dbReference type="SAM" id="Phobius"/>
    </source>
</evidence>
<feature type="transmembrane region" description="Helical" evidence="2">
    <location>
        <begin position="580"/>
        <end position="613"/>
    </location>
</feature>
<dbReference type="Gene3D" id="2.60.40.2440">
    <property type="entry name" value="Carbohydrate binding type-21 domain"/>
    <property type="match status" value="1"/>
</dbReference>
<name>A0A669CXV9_ORENI</name>
<dbReference type="Ensembl" id="ENSONIT00000061334.1">
    <property type="protein sequence ID" value="ENSONIP00000051569.1"/>
    <property type="gene ID" value="ENSONIG00000043199.1"/>
</dbReference>
<gene>
    <name evidence="4" type="primary">ppp1r3ab</name>
</gene>
<evidence type="ECO:0000256" key="1">
    <source>
        <dbReference type="SAM" id="MobiDB-lite"/>
    </source>
</evidence>
<dbReference type="PANTHER" id="PTHR12307">
    <property type="entry name" value="PROTEIN PHOSPHATASE 1 REGULATORY SUBUNIT"/>
    <property type="match status" value="1"/>
</dbReference>
<dbReference type="PANTHER" id="PTHR12307:SF2">
    <property type="entry name" value="PROTEIN PHOSPHATASE 1 REGULATORY SUBUNIT 3A"/>
    <property type="match status" value="1"/>
</dbReference>
<protein>
    <submittedName>
        <fullName evidence="4">Uncharacterized LOC102076116</fullName>
    </submittedName>
</protein>
<feature type="region of interest" description="Disordered" evidence="1">
    <location>
        <begin position="34"/>
        <end position="65"/>
    </location>
</feature>
<dbReference type="GO" id="GO:2001069">
    <property type="term" value="F:glycogen binding"/>
    <property type="evidence" value="ECO:0007669"/>
    <property type="project" value="TreeGrafter"/>
</dbReference>